<protein>
    <submittedName>
        <fullName evidence="2">Uncharacterized protein</fullName>
    </submittedName>
</protein>
<feature type="non-terminal residue" evidence="2">
    <location>
        <position position="1"/>
    </location>
</feature>
<sequence>AGLQRPHSRGRSCPCRADDRAYRADAAGTARRVRTTSAARHPGADRPATQRSRRSARQVEQPPLRYGRVHHQRTGL</sequence>
<feature type="non-terminal residue" evidence="2">
    <location>
        <position position="76"/>
    </location>
</feature>
<feature type="compositionally biased region" description="Basic residues" evidence="1">
    <location>
        <begin position="1"/>
        <end position="10"/>
    </location>
</feature>
<feature type="compositionally biased region" description="Low complexity" evidence="1">
    <location>
        <begin position="24"/>
        <end position="40"/>
    </location>
</feature>
<proteinExistence type="predicted"/>
<gene>
    <name evidence="2" type="ORF">AVDCRST_MAG88-2990</name>
</gene>
<evidence type="ECO:0000256" key="1">
    <source>
        <dbReference type="SAM" id="MobiDB-lite"/>
    </source>
</evidence>
<feature type="compositionally biased region" description="Basic residues" evidence="1">
    <location>
        <begin position="67"/>
        <end position="76"/>
    </location>
</feature>
<accession>A0A6J4VJK4</accession>
<dbReference type="AlphaFoldDB" id="A0A6J4VJK4"/>
<reference evidence="2" key="1">
    <citation type="submission" date="2020-02" db="EMBL/GenBank/DDBJ databases">
        <authorList>
            <person name="Meier V. D."/>
        </authorList>
    </citation>
    <scope>NUCLEOTIDE SEQUENCE</scope>
    <source>
        <strain evidence="2">AVDCRST_MAG88</strain>
    </source>
</reference>
<feature type="region of interest" description="Disordered" evidence="1">
    <location>
        <begin position="1"/>
        <end position="76"/>
    </location>
</feature>
<dbReference type="EMBL" id="CADCWM010000721">
    <property type="protein sequence ID" value="CAA9577794.1"/>
    <property type="molecule type" value="Genomic_DNA"/>
</dbReference>
<organism evidence="2">
    <name type="scientific">uncultured Thermomicrobiales bacterium</name>
    <dbReference type="NCBI Taxonomy" id="1645740"/>
    <lineage>
        <taxon>Bacteria</taxon>
        <taxon>Pseudomonadati</taxon>
        <taxon>Thermomicrobiota</taxon>
        <taxon>Thermomicrobia</taxon>
        <taxon>Thermomicrobiales</taxon>
        <taxon>environmental samples</taxon>
    </lineage>
</organism>
<evidence type="ECO:0000313" key="2">
    <source>
        <dbReference type="EMBL" id="CAA9577794.1"/>
    </source>
</evidence>
<name>A0A6J4VJK4_9BACT</name>